<evidence type="ECO:0000313" key="3">
    <source>
        <dbReference type="Proteomes" id="UP000618445"/>
    </source>
</evidence>
<gene>
    <name evidence="2" type="ORF">H6G05_13780</name>
</gene>
<feature type="domain" description="CopG-like ribbon-helix-helix" evidence="1">
    <location>
        <begin position="2"/>
        <end position="41"/>
    </location>
</feature>
<dbReference type="Proteomes" id="UP000618445">
    <property type="component" value="Unassembled WGS sequence"/>
</dbReference>
<comment type="caution">
    <text evidence="2">The sequence shown here is derived from an EMBL/GenBank/DDBJ whole genome shotgun (WGS) entry which is preliminary data.</text>
</comment>
<dbReference type="EMBL" id="JACJQY010000021">
    <property type="protein sequence ID" value="MBD2317913.1"/>
    <property type="molecule type" value="Genomic_DNA"/>
</dbReference>
<sequence length="55" mass="6032">MVTAYLPTETKQILEMWAAAESRSVSSLCTYLLTQAVNTAKQEGKLGDLTNGRKL</sequence>
<organism evidence="2 3">
    <name type="scientific">Phormidium tenue FACHB-1050</name>
    <dbReference type="NCBI Taxonomy" id="2692857"/>
    <lineage>
        <taxon>Bacteria</taxon>
        <taxon>Bacillati</taxon>
        <taxon>Cyanobacteriota</taxon>
        <taxon>Cyanophyceae</taxon>
        <taxon>Oscillatoriophycideae</taxon>
        <taxon>Oscillatoriales</taxon>
        <taxon>Oscillatoriaceae</taxon>
        <taxon>Phormidium</taxon>
    </lineage>
</organism>
<dbReference type="Pfam" id="PF07878">
    <property type="entry name" value="RHH_5"/>
    <property type="match status" value="1"/>
</dbReference>
<keyword evidence="3" id="KW-1185">Reference proteome</keyword>
<evidence type="ECO:0000259" key="1">
    <source>
        <dbReference type="Pfam" id="PF07878"/>
    </source>
</evidence>
<evidence type="ECO:0000313" key="2">
    <source>
        <dbReference type="EMBL" id="MBD2317913.1"/>
    </source>
</evidence>
<dbReference type="InterPro" id="IPR010985">
    <property type="entry name" value="Ribbon_hlx_hlx"/>
</dbReference>
<name>A0ABR8CAX5_9CYAN</name>
<protein>
    <recommendedName>
        <fullName evidence="1">CopG-like ribbon-helix-helix domain-containing protein</fullName>
    </recommendedName>
</protein>
<reference evidence="2 3" key="1">
    <citation type="journal article" date="2020" name="ISME J.">
        <title>Comparative genomics reveals insights into cyanobacterial evolution and habitat adaptation.</title>
        <authorList>
            <person name="Chen M.Y."/>
            <person name="Teng W.K."/>
            <person name="Zhao L."/>
            <person name="Hu C.X."/>
            <person name="Zhou Y.K."/>
            <person name="Han B.P."/>
            <person name="Song L.R."/>
            <person name="Shu W.S."/>
        </authorList>
    </citation>
    <scope>NUCLEOTIDE SEQUENCE [LARGE SCALE GENOMIC DNA]</scope>
    <source>
        <strain evidence="2 3">FACHB-1050</strain>
    </source>
</reference>
<dbReference type="SUPFAM" id="SSF47598">
    <property type="entry name" value="Ribbon-helix-helix"/>
    <property type="match status" value="1"/>
</dbReference>
<dbReference type="InterPro" id="IPR012869">
    <property type="entry name" value="RHH_5"/>
</dbReference>
<accession>A0ABR8CAX5</accession>
<proteinExistence type="predicted"/>